<dbReference type="EMBL" id="BQNB010019900">
    <property type="protein sequence ID" value="GJT90198.1"/>
    <property type="molecule type" value="Genomic_DNA"/>
</dbReference>
<reference evidence="2" key="1">
    <citation type="journal article" date="2022" name="Int. J. Mol. Sci.">
        <title>Draft Genome of Tanacetum Coccineum: Genomic Comparison of Closely Related Tanacetum-Family Plants.</title>
        <authorList>
            <person name="Yamashiro T."/>
            <person name="Shiraishi A."/>
            <person name="Nakayama K."/>
            <person name="Satake H."/>
        </authorList>
    </citation>
    <scope>NUCLEOTIDE SEQUENCE</scope>
</reference>
<reference evidence="2" key="2">
    <citation type="submission" date="2022-01" db="EMBL/GenBank/DDBJ databases">
        <authorList>
            <person name="Yamashiro T."/>
            <person name="Shiraishi A."/>
            <person name="Satake H."/>
            <person name="Nakayama K."/>
        </authorList>
    </citation>
    <scope>NUCLEOTIDE SEQUENCE</scope>
</reference>
<comment type="caution">
    <text evidence="2">The sequence shown here is derived from an EMBL/GenBank/DDBJ whole genome shotgun (WGS) entry which is preliminary data.</text>
</comment>
<feature type="compositionally biased region" description="Polar residues" evidence="1">
    <location>
        <begin position="72"/>
        <end position="89"/>
    </location>
</feature>
<evidence type="ECO:0000313" key="3">
    <source>
        <dbReference type="Proteomes" id="UP001151760"/>
    </source>
</evidence>
<protein>
    <submittedName>
        <fullName evidence="2">Uncharacterized protein</fullName>
    </submittedName>
</protein>
<feature type="region of interest" description="Disordered" evidence="1">
    <location>
        <begin position="72"/>
        <end position="100"/>
    </location>
</feature>
<dbReference type="Proteomes" id="UP001151760">
    <property type="component" value="Unassembled WGS sequence"/>
</dbReference>
<evidence type="ECO:0000313" key="2">
    <source>
        <dbReference type="EMBL" id="GJT90198.1"/>
    </source>
</evidence>
<accession>A0ABQ5HQP8</accession>
<organism evidence="2 3">
    <name type="scientific">Tanacetum coccineum</name>
    <dbReference type="NCBI Taxonomy" id="301880"/>
    <lineage>
        <taxon>Eukaryota</taxon>
        <taxon>Viridiplantae</taxon>
        <taxon>Streptophyta</taxon>
        <taxon>Embryophyta</taxon>
        <taxon>Tracheophyta</taxon>
        <taxon>Spermatophyta</taxon>
        <taxon>Magnoliopsida</taxon>
        <taxon>eudicotyledons</taxon>
        <taxon>Gunneridae</taxon>
        <taxon>Pentapetalae</taxon>
        <taxon>asterids</taxon>
        <taxon>campanulids</taxon>
        <taxon>Asterales</taxon>
        <taxon>Asteraceae</taxon>
        <taxon>Asteroideae</taxon>
        <taxon>Anthemideae</taxon>
        <taxon>Anthemidinae</taxon>
        <taxon>Tanacetum</taxon>
    </lineage>
</organism>
<gene>
    <name evidence="2" type="ORF">Tco_1079043</name>
</gene>
<keyword evidence="3" id="KW-1185">Reference proteome</keyword>
<evidence type="ECO:0000256" key="1">
    <source>
        <dbReference type="SAM" id="MobiDB-lite"/>
    </source>
</evidence>
<proteinExistence type="predicted"/>
<sequence length="319" mass="34324">MNKLVNHGLVNGLPSKLFTNDYNCVACNKGKQHKASYKASTAVSTIFEPLQLLHMDLFSPTSIRSIDHKYTTFQSNHPSGTQDTNTNAGPQDDSDSESDDQLIVVPSFPTNHFLGLEVNPASATVESTSDYAEELARLQRQEYEANTAAKDAWHAADTAPAVSAIPPTSIPAGSINQAAGVSAVPSTPSSSNGLNLVQANDTPLPPEMEGIHHHPTTGIFSESSYDADFGGSITNLAPHIDVDPTPTRRVHTVHPISQIIGDLSSPVLTRGSLKKSNVCTALNDPDWVEAMHEEMQQFVNQAVWKLVPLPEGKTAIRTK</sequence>
<name>A0ABQ5HQP8_9ASTR</name>